<dbReference type="Gene3D" id="3.10.28.20">
    <property type="entry name" value="Acetamidase/Formamidase-like domains"/>
    <property type="match status" value="1"/>
</dbReference>
<proteinExistence type="predicted"/>
<accession>A0A917MZ48</accession>
<dbReference type="SUPFAM" id="SSF141130">
    <property type="entry name" value="Acetamidase/Formamidase-like"/>
    <property type="match status" value="1"/>
</dbReference>
<gene>
    <name evidence="1" type="ORF">GCM10011379_52100</name>
</gene>
<protein>
    <submittedName>
        <fullName evidence="1">Acetamidase</fullName>
    </submittedName>
</protein>
<dbReference type="Gene3D" id="2.40.10.120">
    <property type="match status" value="1"/>
</dbReference>
<reference evidence="1" key="2">
    <citation type="submission" date="2020-09" db="EMBL/GenBank/DDBJ databases">
        <authorList>
            <person name="Sun Q."/>
            <person name="Zhou Y."/>
        </authorList>
    </citation>
    <scope>NUCLEOTIDE SEQUENCE</scope>
    <source>
        <strain evidence="1">CGMCC 1.15290</strain>
    </source>
</reference>
<reference evidence="1" key="1">
    <citation type="journal article" date="2014" name="Int. J. Syst. Evol. Microbiol.">
        <title>Complete genome sequence of Corynebacterium casei LMG S-19264T (=DSM 44701T), isolated from a smear-ripened cheese.</title>
        <authorList>
            <consortium name="US DOE Joint Genome Institute (JGI-PGF)"/>
            <person name="Walter F."/>
            <person name="Albersmeier A."/>
            <person name="Kalinowski J."/>
            <person name="Ruckert C."/>
        </authorList>
    </citation>
    <scope>NUCLEOTIDE SEQUENCE</scope>
    <source>
        <strain evidence="1">CGMCC 1.15290</strain>
    </source>
</reference>
<dbReference type="Proteomes" id="UP000627292">
    <property type="component" value="Unassembled WGS sequence"/>
</dbReference>
<keyword evidence="2" id="KW-1185">Reference proteome</keyword>
<dbReference type="AlphaFoldDB" id="A0A917MZ48"/>
<dbReference type="InterPro" id="IPR004304">
    <property type="entry name" value="FmdA_AmdA"/>
</dbReference>
<dbReference type="Pfam" id="PF03069">
    <property type="entry name" value="FmdA_AmdA"/>
    <property type="match status" value="2"/>
</dbReference>
<dbReference type="GO" id="GO:0016811">
    <property type="term" value="F:hydrolase activity, acting on carbon-nitrogen (but not peptide) bonds, in linear amides"/>
    <property type="evidence" value="ECO:0007669"/>
    <property type="project" value="InterPro"/>
</dbReference>
<name>A0A917MZ48_9BACT</name>
<organism evidence="1 2">
    <name type="scientific">Filimonas zeae</name>
    <dbReference type="NCBI Taxonomy" id="1737353"/>
    <lineage>
        <taxon>Bacteria</taxon>
        <taxon>Pseudomonadati</taxon>
        <taxon>Bacteroidota</taxon>
        <taxon>Chitinophagia</taxon>
        <taxon>Chitinophagales</taxon>
        <taxon>Chitinophagaceae</taxon>
        <taxon>Filimonas</taxon>
    </lineage>
</organism>
<dbReference type="EMBL" id="BMIB01000006">
    <property type="protein sequence ID" value="GGH80756.1"/>
    <property type="molecule type" value="Genomic_DNA"/>
</dbReference>
<evidence type="ECO:0000313" key="2">
    <source>
        <dbReference type="Proteomes" id="UP000627292"/>
    </source>
</evidence>
<evidence type="ECO:0000313" key="1">
    <source>
        <dbReference type="EMBL" id="GGH80756.1"/>
    </source>
</evidence>
<sequence>MRIKQGDTVITSSVDAVGFDKNGARVAQRGNPLTGPFYIEGAEVGDVVAVTLHKVSLSRNYATTLNALIPKVLPKAVAKHTWRSARLVKWQLDVEKLTGSPADTILRLRNVTIPLHPFLGCVGVAPEGDGETGTGASGPYGGNLDFCYNTTGATVYLPVFHSGALLYLGDGHAAQGDGELNGDALETSMDFSFSVKVLKRDTFPLQVPMVENADYLTFFGIESSLDKSLKVATESLLVWLQQRYSLTLMEASQVIGPVIEYRIPKVAATKVEVAALIPKAILGQIQRKD</sequence>
<comment type="caution">
    <text evidence="1">The sequence shown here is derived from an EMBL/GenBank/DDBJ whole genome shotgun (WGS) entry which is preliminary data.</text>
</comment>
<dbReference type="Gene3D" id="2.60.120.580">
    <property type="entry name" value="Acetamidase/Formamidase-like domains"/>
    <property type="match status" value="1"/>
</dbReference>
<dbReference type="PANTHER" id="PTHR31891">
    <property type="entry name" value="FORMAMIDASE C869.04-RELATED"/>
    <property type="match status" value="1"/>
</dbReference>
<dbReference type="PANTHER" id="PTHR31891:SF1">
    <property type="entry name" value="FORMAMIDASE C869.04-RELATED"/>
    <property type="match status" value="1"/>
</dbReference>